<protein>
    <recommendedName>
        <fullName evidence="3">Carbon monoxide dehydrogenase subunit G</fullName>
    </recommendedName>
</protein>
<dbReference type="PANTHER" id="PTHR38588">
    <property type="entry name" value="BLL0334 PROTEIN"/>
    <property type="match status" value="1"/>
</dbReference>
<proteinExistence type="predicted"/>
<dbReference type="AlphaFoldDB" id="A0A381PP95"/>
<evidence type="ECO:0000256" key="1">
    <source>
        <dbReference type="SAM" id="Phobius"/>
    </source>
</evidence>
<accession>A0A381PP95</accession>
<gene>
    <name evidence="2" type="ORF">METZ01_LOCUS21614</name>
</gene>
<dbReference type="Gene3D" id="3.30.530.20">
    <property type="match status" value="1"/>
</dbReference>
<dbReference type="InterPro" id="IPR023393">
    <property type="entry name" value="START-like_dom_sf"/>
</dbReference>
<sequence>VAAPVDLVWAVLTDVERIAPCLPGAQLLEIEGDEFRGVVKIKVGPITAQYKGAASFSERDDVEHRAVLRAEGRDTRGAGNAAADITAELEATDVGTKVTVTTDLTVTGKVAQFGRGVMADVSKKLMGQFAENLSDLIAASGDETVVDAAADEAAVDVPVDETPAVRVVDAPEVEAIDLLGAAGAPILKRLVPTLLAVVAVVVIILILV</sequence>
<feature type="transmembrane region" description="Helical" evidence="1">
    <location>
        <begin position="190"/>
        <end position="207"/>
    </location>
</feature>
<keyword evidence="1" id="KW-0812">Transmembrane</keyword>
<dbReference type="PANTHER" id="PTHR38588:SF1">
    <property type="entry name" value="BLL0334 PROTEIN"/>
    <property type="match status" value="1"/>
</dbReference>
<feature type="non-terminal residue" evidence="2">
    <location>
        <position position="1"/>
    </location>
</feature>
<reference evidence="2" key="1">
    <citation type="submission" date="2018-05" db="EMBL/GenBank/DDBJ databases">
        <authorList>
            <person name="Lanie J.A."/>
            <person name="Ng W.-L."/>
            <person name="Kazmierczak K.M."/>
            <person name="Andrzejewski T.M."/>
            <person name="Davidsen T.M."/>
            <person name="Wayne K.J."/>
            <person name="Tettelin H."/>
            <person name="Glass J.I."/>
            <person name="Rusch D."/>
            <person name="Podicherti R."/>
            <person name="Tsui H.-C.T."/>
            <person name="Winkler M.E."/>
        </authorList>
    </citation>
    <scope>NUCLEOTIDE SEQUENCE</scope>
</reference>
<evidence type="ECO:0000313" key="2">
    <source>
        <dbReference type="EMBL" id="SUZ68760.1"/>
    </source>
</evidence>
<evidence type="ECO:0008006" key="3">
    <source>
        <dbReference type="Google" id="ProtNLM"/>
    </source>
</evidence>
<dbReference type="EMBL" id="UINC01001042">
    <property type="protein sequence ID" value="SUZ68760.1"/>
    <property type="molecule type" value="Genomic_DNA"/>
</dbReference>
<organism evidence="2">
    <name type="scientific">marine metagenome</name>
    <dbReference type="NCBI Taxonomy" id="408172"/>
    <lineage>
        <taxon>unclassified sequences</taxon>
        <taxon>metagenomes</taxon>
        <taxon>ecological metagenomes</taxon>
    </lineage>
</organism>
<keyword evidence="1" id="KW-1133">Transmembrane helix</keyword>
<name>A0A381PP95_9ZZZZ</name>
<dbReference type="InterPro" id="IPR010419">
    <property type="entry name" value="CO_DH_gsu"/>
</dbReference>
<dbReference type="CDD" id="cd07823">
    <property type="entry name" value="SRPBCC_5"/>
    <property type="match status" value="1"/>
</dbReference>
<dbReference type="SUPFAM" id="SSF55961">
    <property type="entry name" value="Bet v1-like"/>
    <property type="match status" value="1"/>
</dbReference>
<keyword evidence="1" id="KW-0472">Membrane</keyword>
<dbReference type="Pfam" id="PF06240">
    <property type="entry name" value="COXG"/>
    <property type="match status" value="1"/>
</dbReference>